<evidence type="ECO:0000313" key="4">
    <source>
        <dbReference type="Proteomes" id="UP000483820"/>
    </source>
</evidence>
<protein>
    <submittedName>
        <fullName evidence="3">Uncharacterized protein</fullName>
    </submittedName>
</protein>
<name>A0A6A5H8M4_CAERE</name>
<dbReference type="CTD" id="9797509"/>
<organism evidence="3 4">
    <name type="scientific">Caenorhabditis remanei</name>
    <name type="common">Caenorhabditis vulgaris</name>
    <dbReference type="NCBI Taxonomy" id="31234"/>
    <lineage>
        <taxon>Eukaryota</taxon>
        <taxon>Metazoa</taxon>
        <taxon>Ecdysozoa</taxon>
        <taxon>Nematoda</taxon>
        <taxon>Chromadorea</taxon>
        <taxon>Rhabditida</taxon>
        <taxon>Rhabditina</taxon>
        <taxon>Rhabditomorpha</taxon>
        <taxon>Rhabditoidea</taxon>
        <taxon>Rhabditidae</taxon>
        <taxon>Peloderinae</taxon>
        <taxon>Caenorhabditis</taxon>
    </lineage>
</organism>
<dbReference type="GO" id="GO:0019887">
    <property type="term" value="F:protein kinase regulator activity"/>
    <property type="evidence" value="ECO:0007669"/>
    <property type="project" value="TreeGrafter"/>
</dbReference>
<dbReference type="GO" id="GO:0034198">
    <property type="term" value="P:cellular response to amino acid starvation"/>
    <property type="evidence" value="ECO:0007669"/>
    <property type="project" value="TreeGrafter"/>
</dbReference>
<evidence type="ECO:0000256" key="1">
    <source>
        <dbReference type="ARBA" id="ARBA00022737"/>
    </source>
</evidence>
<dbReference type="KEGG" id="crq:GCK72_011492"/>
<evidence type="ECO:0000256" key="2">
    <source>
        <dbReference type="SAM" id="Coils"/>
    </source>
</evidence>
<feature type="coiled-coil region" evidence="2">
    <location>
        <begin position="332"/>
        <end position="359"/>
    </location>
</feature>
<reference evidence="3 4" key="1">
    <citation type="submission" date="2019-12" db="EMBL/GenBank/DDBJ databases">
        <title>Chromosome-level assembly of the Caenorhabditis remanei genome.</title>
        <authorList>
            <person name="Teterina A.A."/>
            <person name="Willis J.H."/>
            <person name="Phillips P.C."/>
        </authorList>
    </citation>
    <scope>NUCLEOTIDE SEQUENCE [LARGE SCALE GENOMIC DNA]</scope>
    <source>
        <strain evidence="3 4">PX506</strain>
        <tissue evidence="3">Whole organism</tissue>
    </source>
</reference>
<dbReference type="EMBL" id="WUAV01000003">
    <property type="protein sequence ID" value="KAF1763226.1"/>
    <property type="molecule type" value="Genomic_DNA"/>
</dbReference>
<dbReference type="AlphaFoldDB" id="A0A6A5H8M4"/>
<dbReference type="RefSeq" id="XP_053588068.1">
    <property type="nucleotide sequence ID" value="XM_053728491.1"/>
</dbReference>
<keyword evidence="2" id="KW-0175">Coiled coil</keyword>
<dbReference type="GO" id="GO:0006417">
    <property type="term" value="P:regulation of translation"/>
    <property type="evidence" value="ECO:0007669"/>
    <property type="project" value="TreeGrafter"/>
</dbReference>
<dbReference type="Proteomes" id="UP000483820">
    <property type="component" value="Chromosome III"/>
</dbReference>
<comment type="caution">
    <text evidence="3">The sequence shown here is derived from an EMBL/GenBank/DDBJ whole genome shotgun (WGS) entry which is preliminary data.</text>
</comment>
<gene>
    <name evidence="3" type="ORF">GCK72_011492</name>
</gene>
<accession>A0A6A5H8M4</accession>
<sequence>METIVSLVREIRIRDDNNNYVMDTGGRQMMMQEKPLSLTKWQEAIAWAKLVEIVILDRPIIDKSAAPNYSQSALKSLSLLVFWPNWKVRRQASSSLLNILSNEKALFAEALADLIFLDTTNGTIDQLLRRVPGCPSGDGWQVPGEWYVSTLKHLLTPKEPELDKLAIHTLLLASIQRLVEVDGSVWLRWVHEHRESKTWQASEVFRENAIQRVLQCKNRGVRNTALITLVALHDERLRADLWKHVESSIRELEVKDYGRITENEMAIYKCPEGQLYNTRVLDFDEAAGIKGQKGTSIEDQLAEIQLIRELAEKRRKEGKLSTKQKQVMDKELAAEKETRDALKSLFETAEAKLDEARAMVIADSAGAFARSELLFDYCMPMTRSLLVSEQAARLFLAYRDACFEHTDDYLDDFGSCPVGKLAENLILLAFGAMLI</sequence>
<keyword evidence="1" id="KW-0677">Repeat</keyword>
<dbReference type="GO" id="GO:0005829">
    <property type="term" value="C:cytosol"/>
    <property type="evidence" value="ECO:0007669"/>
    <property type="project" value="TreeGrafter"/>
</dbReference>
<evidence type="ECO:0000313" key="3">
    <source>
        <dbReference type="EMBL" id="KAF1763226.1"/>
    </source>
</evidence>
<dbReference type="PANTHER" id="PTHR23346">
    <property type="entry name" value="TRANSLATIONAL ACTIVATOR GCN1-RELATED"/>
    <property type="match status" value="1"/>
</dbReference>
<dbReference type="GeneID" id="9797509"/>
<dbReference type="PANTHER" id="PTHR23346:SF7">
    <property type="entry name" value="STALLED RIBOSOME SENSOR GCN1"/>
    <property type="match status" value="1"/>
</dbReference>
<proteinExistence type="predicted"/>